<evidence type="ECO:0000256" key="5">
    <source>
        <dbReference type="ARBA" id="ARBA00022679"/>
    </source>
</evidence>
<evidence type="ECO:0000256" key="16">
    <source>
        <dbReference type="PROSITE-ProRule" id="PRU10141"/>
    </source>
</evidence>
<keyword evidence="8" id="KW-0430">Lectin</keyword>
<dbReference type="AlphaFoldDB" id="A0A0K9NZX5"/>
<evidence type="ECO:0000256" key="11">
    <source>
        <dbReference type="ARBA" id="ARBA00022840"/>
    </source>
</evidence>
<dbReference type="PROSITE" id="PS00107">
    <property type="entry name" value="PROTEIN_KINASE_ATP"/>
    <property type="match status" value="1"/>
</dbReference>
<evidence type="ECO:0000256" key="15">
    <source>
        <dbReference type="ARBA" id="ARBA00023180"/>
    </source>
</evidence>
<evidence type="ECO:0000256" key="3">
    <source>
        <dbReference type="ARBA" id="ARBA00010217"/>
    </source>
</evidence>
<name>A0A0K9NZX5_ZOSMR</name>
<comment type="subcellular location">
    <subcellularLocation>
        <location evidence="1">Cell membrane</location>
        <topology evidence="1">Single-pass type I membrane protein</topology>
    </subcellularLocation>
</comment>
<dbReference type="SUPFAM" id="SSF56112">
    <property type="entry name" value="Protein kinase-like (PK-like)"/>
    <property type="match status" value="1"/>
</dbReference>
<feature type="binding site" evidence="16">
    <location>
        <position position="186"/>
    </location>
    <ligand>
        <name>ATP</name>
        <dbReference type="ChEBI" id="CHEBI:30616"/>
    </ligand>
</feature>
<comment type="caution">
    <text evidence="21">The sequence shown here is derived from an EMBL/GenBank/DDBJ whole genome shotgun (WGS) entry which is preliminary data.</text>
</comment>
<keyword evidence="12" id="KW-1133">Transmembrane helix</keyword>
<dbReference type="OMA" id="KNASNEC"/>
<keyword evidence="7 19" id="KW-0732">Signal</keyword>
<evidence type="ECO:0000256" key="12">
    <source>
        <dbReference type="ARBA" id="ARBA00022989"/>
    </source>
</evidence>
<dbReference type="InterPro" id="IPR001220">
    <property type="entry name" value="Legume_lectin_dom"/>
</dbReference>
<evidence type="ECO:0000256" key="18">
    <source>
        <dbReference type="SAM" id="MobiDB-lite"/>
    </source>
</evidence>
<dbReference type="InterPro" id="IPR008271">
    <property type="entry name" value="Ser/Thr_kinase_AS"/>
</dbReference>
<dbReference type="Pfam" id="PF00069">
    <property type="entry name" value="Pkinase"/>
    <property type="match status" value="1"/>
</dbReference>
<dbReference type="EMBL" id="LFYR01001390">
    <property type="protein sequence ID" value="KMZ62278.1"/>
    <property type="molecule type" value="Genomic_DNA"/>
</dbReference>
<dbReference type="FunFam" id="1.10.510.10:FF:000240">
    <property type="entry name" value="Lectin-domain containing receptor kinase A4.3"/>
    <property type="match status" value="1"/>
</dbReference>
<evidence type="ECO:0000256" key="8">
    <source>
        <dbReference type="ARBA" id="ARBA00022734"/>
    </source>
</evidence>
<dbReference type="STRING" id="29655.A0A0K9NZX5"/>
<keyword evidence="17" id="KW-0723">Serine/threonine-protein kinase</keyword>
<evidence type="ECO:0000259" key="20">
    <source>
        <dbReference type="PROSITE" id="PS50011"/>
    </source>
</evidence>
<dbReference type="InterPro" id="IPR013320">
    <property type="entry name" value="ConA-like_dom_sf"/>
</dbReference>
<dbReference type="GO" id="GO:0002229">
    <property type="term" value="P:defense response to oomycetes"/>
    <property type="evidence" value="ECO:0007669"/>
    <property type="project" value="UniProtKB-ARBA"/>
</dbReference>
<evidence type="ECO:0000256" key="6">
    <source>
        <dbReference type="ARBA" id="ARBA00022692"/>
    </source>
</evidence>
<feature type="chain" id="PRO_5005527301" description="Protein kinase domain-containing protein" evidence="19">
    <location>
        <begin position="30"/>
        <end position="495"/>
    </location>
</feature>
<evidence type="ECO:0000256" key="13">
    <source>
        <dbReference type="ARBA" id="ARBA00023136"/>
    </source>
</evidence>
<dbReference type="GO" id="GO:0004674">
    <property type="term" value="F:protein serine/threonine kinase activity"/>
    <property type="evidence" value="ECO:0007669"/>
    <property type="project" value="UniProtKB-KW"/>
</dbReference>
<dbReference type="PROSITE" id="PS00108">
    <property type="entry name" value="PROTEIN_KINASE_ST"/>
    <property type="match status" value="1"/>
</dbReference>
<dbReference type="Gene3D" id="1.10.510.10">
    <property type="entry name" value="Transferase(Phosphotransferase) domain 1"/>
    <property type="match status" value="1"/>
</dbReference>
<feature type="signal peptide" evidence="19">
    <location>
        <begin position="1"/>
        <end position="29"/>
    </location>
</feature>
<dbReference type="Gene3D" id="3.30.200.20">
    <property type="entry name" value="Phosphorylase Kinase, domain 1"/>
    <property type="match status" value="1"/>
</dbReference>
<dbReference type="InterPro" id="IPR050528">
    <property type="entry name" value="L-type_Lectin-RKs"/>
</dbReference>
<feature type="domain" description="Protein kinase" evidence="20">
    <location>
        <begin position="157"/>
        <end position="422"/>
    </location>
</feature>
<dbReference type="SUPFAM" id="SSF49899">
    <property type="entry name" value="Concanavalin A-like lectins/glucanases"/>
    <property type="match status" value="1"/>
</dbReference>
<keyword evidence="6" id="KW-0812">Transmembrane</keyword>
<gene>
    <name evidence="21" type="ORF">ZOSMA_47G00710</name>
</gene>
<keyword evidence="9 16" id="KW-0547">Nucleotide-binding</keyword>
<dbReference type="Gene3D" id="2.60.120.200">
    <property type="match status" value="1"/>
</dbReference>
<keyword evidence="14" id="KW-0675">Receptor</keyword>
<dbReference type="GO" id="GO:0005524">
    <property type="term" value="F:ATP binding"/>
    <property type="evidence" value="ECO:0007669"/>
    <property type="project" value="UniProtKB-UniRule"/>
</dbReference>
<evidence type="ECO:0000256" key="4">
    <source>
        <dbReference type="ARBA" id="ARBA00022475"/>
    </source>
</evidence>
<dbReference type="Proteomes" id="UP000036987">
    <property type="component" value="Unassembled WGS sequence"/>
</dbReference>
<dbReference type="OrthoDB" id="1935106at2759"/>
<dbReference type="InterPro" id="IPR011009">
    <property type="entry name" value="Kinase-like_dom_sf"/>
</dbReference>
<evidence type="ECO:0000313" key="22">
    <source>
        <dbReference type="Proteomes" id="UP000036987"/>
    </source>
</evidence>
<dbReference type="PROSITE" id="PS50011">
    <property type="entry name" value="PROTEIN_KINASE_DOM"/>
    <property type="match status" value="1"/>
</dbReference>
<evidence type="ECO:0000256" key="7">
    <source>
        <dbReference type="ARBA" id="ARBA00022729"/>
    </source>
</evidence>
<evidence type="ECO:0000256" key="9">
    <source>
        <dbReference type="ARBA" id="ARBA00022741"/>
    </source>
</evidence>
<evidence type="ECO:0000256" key="17">
    <source>
        <dbReference type="RuleBase" id="RU000304"/>
    </source>
</evidence>
<organism evidence="21 22">
    <name type="scientific">Zostera marina</name>
    <name type="common">Eelgrass</name>
    <dbReference type="NCBI Taxonomy" id="29655"/>
    <lineage>
        <taxon>Eukaryota</taxon>
        <taxon>Viridiplantae</taxon>
        <taxon>Streptophyta</taxon>
        <taxon>Embryophyta</taxon>
        <taxon>Tracheophyta</taxon>
        <taxon>Spermatophyta</taxon>
        <taxon>Magnoliopsida</taxon>
        <taxon>Liliopsida</taxon>
        <taxon>Zosteraceae</taxon>
        <taxon>Zostera</taxon>
    </lineage>
</organism>
<comment type="similarity">
    <text evidence="17">Belongs to the protein kinase superfamily.</text>
</comment>
<dbReference type="PANTHER" id="PTHR27007">
    <property type="match status" value="1"/>
</dbReference>
<evidence type="ECO:0000256" key="10">
    <source>
        <dbReference type="ARBA" id="ARBA00022777"/>
    </source>
</evidence>
<proteinExistence type="inferred from homology"/>
<dbReference type="InterPro" id="IPR000719">
    <property type="entry name" value="Prot_kinase_dom"/>
</dbReference>
<dbReference type="InterPro" id="IPR017441">
    <property type="entry name" value="Protein_kinase_ATP_BS"/>
</dbReference>
<keyword evidence="22" id="KW-1185">Reference proteome</keyword>
<dbReference type="SMART" id="SM00220">
    <property type="entry name" value="S_TKc"/>
    <property type="match status" value="1"/>
</dbReference>
<keyword evidence="13" id="KW-0472">Membrane</keyword>
<evidence type="ECO:0000313" key="21">
    <source>
        <dbReference type="EMBL" id="KMZ62278.1"/>
    </source>
</evidence>
<keyword evidence="11 16" id="KW-0067">ATP-binding</keyword>
<keyword evidence="10" id="KW-0418">Kinase</keyword>
<dbReference type="Pfam" id="PF00139">
    <property type="entry name" value="Lectin_legB"/>
    <property type="match status" value="1"/>
</dbReference>
<comment type="similarity">
    <text evidence="2">In the N-terminal section; belongs to the leguminous lectin family.</text>
</comment>
<reference evidence="22" key="1">
    <citation type="journal article" date="2016" name="Nature">
        <title>The genome of the seagrass Zostera marina reveals angiosperm adaptation to the sea.</title>
        <authorList>
            <person name="Olsen J.L."/>
            <person name="Rouze P."/>
            <person name="Verhelst B."/>
            <person name="Lin Y.-C."/>
            <person name="Bayer T."/>
            <person name="Collen J."/>
            <person name="Dattolo E."/>
            <person name="De Paoli E."/>
            <person name="Dittami S."/>
            <person name="Maumus F."/>
            <person name="Michel G."/>
            <person name="Kersting A."/>
            <person name="Lauritano C."/>
            <person name="Lohaus R."/>
            <person name="Toepel M."/>
            <person name="Tonon T."/>
            <person name="Vanneste K."/>
            <person name="Amirebrahimi M."/>
            <person name="Brakel J."/>
            <person name="Bostroem C."/>
            <person name="Chovatia M."/>
            <person name="Grimwood J."/>
            <person name="Jenkins J.W."/>
            <person name="Jueterbock A."/>
            <person name="Mraz A."/>
            <person name="Stam W.T."/>
            <person name="Tice H."/>
            <person name="Bornberg-Bauer E."/>
            <person name="Green P.J."/>
            <person name="Pearson G.A."/>
            <person name="Procaccini G."/>
            <person name="Duarte C.M."/>
            <person name="Schmutz J."/>
            <person name="Reusch T.B.H."/>
            <person name="Van de Peer Y."/>
        </authorList>
    </citation>
    <scope>NUCLEOTIDE SEQUENCE [LARGE SCALE GENOMIC DNA]</scope>
    <source>
        <strain evidence="22">cv. Finnish</strain>
    </source>
</reference>
<dbReference type="GO" id="GO:0030246">
    <property type="term" value="F:carbohydrate binding"/>
    <property type="evidence" value="ECO:0007669"/>
    <property type="project" value="UniProtKB-KW"/>
</dbReference>
<evidence type="ECO:0000256" key="2">
    <source>
        <dbReference type="ARBA" id="ARBA00008536"/>
    </source>
</evidence>
<keyword evidence="4" id="KW-1003">Cell membrane</keyword>
<comment type="similarity">
    <text evidence="3">In the C-terminal section; belongs to the protein kinase superfamily. Ser/Thr protein kinase family.</text>
</comment>
<keyword evidence="5" id="KW-0808">Transferase</keyword>
<dbReference type="GO" id="GO:0005886">
    <property type="term" value="C:plasma membrane"/>
    <property type="evidence" value="ECO:0000318"/>
    <property type="project" value="GO_Central"/>
</dbReference>
<feature type="region of interest" description="Disordered" evidence="18">
    <location>
        <begin position="442"/>
        <end position="469"/>
    </location>
</feature>
<keyword evidence="15" id="KW-0325">Glycoprotein</keyword>
<accession>A0A0K9NZX5</accession>
<protein>
    <recommendedName>
        <fullName evidence="20">Protein kinase domain-containing protein</fullName>
    </recommendedName>
</protein>
<evidence type="ECO:0000256" key="14">
    <source>
        <dbReference type="ARBA" id="ARBA00023170"/>
    </source>
</evidence>
<evidence type="ECO:0000256" key="1">
    <source>
        <dbReference type="ARBA" id="ARBA00004251"/>
    </source>
</evidence>
<evidence type="ECO:0000256" key="19">
    <source>
        <dbReference type="SAM" id="SignalP"/>
    </source>
</evidence>
<sequence>MLRIVSLNFAHPLLFLFLSFNIFLPTVQEHLFDYKNFIGVSKKDHCYADWKGICLHGNATGNANATGNGDIELTRKNASNECGLFHGKGSAVYSQPIQLWNYGTKEVASFQTQFYFKIIQNCPDYPHYGDGLAFFISRFPINISNDSRELVSATDKFNESGKLGEGGFGSVYKGFMKDLNINVAVKRISNQSQQGRKEYIAEVKLLNDTFIIVYELMENKSLDSYIFNTNKSLAWSLRFNIVRGLASALQYLHDDRHHCIVHRDIKCGNIMLDGTFKAKLGDFGLARLSEHGCGLQTTFLAGTIGYMVPEYFNTGKGSKESDVYSFGIVALEIACGRKCIQNNIEEDKAKLLDWVWTLHGKGKLLESIDTRLCKDDNIHFHKKQIQNLMMVGLWCAHPDAMQRPSMSQAIAVLNSESPLPNFPLRMPIPLFATPPCLPSDIEISQSTSDGGETRPVLQDAQASAKRGTPWETGPELKCAELCFTRTFPLQMTCLQ</sequence>